<dbReference type="Pfam" id="PF00533">
    <property type="entry name" value="BRCT"/>
    <property type="match status" value="1"/>
</dbReference>
<evidence type="ECO:0000256" key="9">
    <source>
        <dbReference type="ARBA" id="ARBA00022842"/>
    </source>
</evidence>
<comment type="similarity">
    <text evidence="13 14">Belongs to the NAD-dependent DNA ligase family. LigA subfamily.</text>
</comment>
<dbReference type="AlphaFoldDB" id="W7Y7V7"/>
<dbReference type="STRING" id="869213.GCA_000517085_00566"/>
<reference evidence="16 17" key="1">
    <citation type="journal article" date="2014" name="Genome Announc.">
        <title>Draft Genome Sequence of Cytophaga fermentans JCM 21142T, a Facultative Anaerobe Isolated from Marine Mud.</title>
        <authorList>
            <person name="Starns D."/>
            <person name="Oshima K."/>
            <person name="Suda W."/>
            <person name="Iino T."/>
            <person name="Yuki M."/>
            <person name="Inoue J."/>
            <person name="Kitamura K."/>
            <person name="Iida T."/>
            <person name="Darby A."/>
            <person name="Hattori M."/>
            <person name="Ohkuma M."/>
        </authorList>
    </citation>
    <scope>NUCLEOTIDE SEQUENCE [LARGE SCALE GENOMIC DNA]</scope>
    <source>
        <strain evidence="16 17">JCM 21142</strain>
    </source>
</reference>
<protein>
    <recommendedName>
        <fullName evidence="3 14">DNA ligase</fullName>
        <ecNumber evidence="2 14">6.5.1.2</ecNumber>
    </recommendedName>
    <alternativeName>
        <fullName evidence="14">Polydeoxyribonucleotide synthase [NAD(+)]</fullName>
    </alternativeName>
</protein>
<dbReference type="InterPro" id="IPR013840">
    <property type="entry name" value="DNAligase_N"/>
</dbReference>
<dbReference type="Pfam" id="PF03119">
    <property type="entry name" value="DNA_ligase_ZBD"/>
    <property type="match status" value="1"/>
</dbReference>
<dbReference type="Gene3D" id="6.20.10.30">
    <property type="match status" value="1"/>
</dbReference>
<evidence type="ECO:0000256" key="10">
    <source>
        <dbReference type="ARBA" id="ARBA00023027"/>
    </source>
</evidence>
<dbReference type="Pfam" id="PF03120">
    <property type="entry name" value="OB_DNA_ligase"/>
    <property type="match status" value="1"/>
</dbReference>
<evidence type="ECO:0000256" key="5">
    <source>
        <dbReference type="ARBA" id="ARBA00022705"/>
    </source>
</evidence>
<evidence type="ECO:0000256" key="2">
    <source>
        <dbReference type="ARBA" id="ARBA00012722"/>
    </source>
</evidence>
<dbReference type="Pfam" id="PF12826">
    <property type="entry name" value="HHH_2"/>
    <property type="match status" value="1"/>
</dbReference>
<keyword evidence="8 14" id="KW-0862">Zinc</keyword>
<feature type="binding site" evidence="14">
    <location>
        <position position="113"/>
    </location>
    <ligand>
        <name>NAD(+)</name>
        <dbReference type="ChEBI" id="CHEBI:57540"/>
    </ligand>
</feature>
<dbReference type="InterPro" id="IPR004149">
    <property type="entry name" value="Znf_DNAligase_C4"/>
</dbReference>
<dbReference type="InterPro" id="IPR001357">
    <property type="entry name" value="BRCT_dom"/>
</dbReference>
<proteinExistence type="inferred from homology"/>
<evidence type="ECO:0000313" key="17">
    <source>
        <dbReference type="Proteomes" id="UP000019402"/>
    </source>
</evidence>
<evidence type="ECO:0000256" key="14">
    <source>
        <dbReference type="HAMAP-Rule" id="MF_01588"/>
    </source>
</evidence>
<evidence type="ECO:0000256" key="11">
    <source>
        <dbReference type="ARBA" id="ARBA00023204"/>
    </source>
</evidence>
<name>W7Y7V7_9BACT</name>
<organism evidence="16 17">
    <name type="scientific">Saccharicrinis fermentans DSM 9555 = JCM 21142</name>
    <dbReference type="NCBI Taxonomy" id="869213"/>
    <lineage>
        <taxon>Bacteria</taxon>
        <taxon>Pseudomonadati</taxon>
        <taxon>Bacteroidota</taxon>
        <taxon>Bacteroidia</taxon>
        <taxon>Marinilabiliales</taxon>
        <taxon>Marinilabiliaceae</taxon>
        <taxon>Saccharicrinis</taxon>
    </lineage>
</organism>
<dbReference type="GO" id="GO:0003911">
    <property type="term" value="F:DNA ligase (NAD+) activity"/>
    <property type="evidence" value="ECO:0007669"/>
    <property type="project" value="UniProtKB-UniRule"/>
</dbReference>
<keyword evidence="17" id="KW-1185">Reference proteome</keyword>
<feature type="binding site" evidence="14">
    <location>
        <position position="405"/>
    </location>
    <ligand>
        <name>Zn(2+)</name>
        <dbReference type="ChEBI" id="CHEBI:29105"/>
    </ligand>
</feature>
<dbReference type="PIRSF" id="PIRSF001604">
    <property type="entry name" value="LigA"/>
    <property type="match status" value="1"/>
</dbReference>
<dbReference type="RefSeq" id="WP_027470578.1">
    <property type="nucleotide sequence ID" value="NZ_BAMD01000042.1"/>
</dbReference>
<dbReference type="SUPFAM" id="SSF50249">
    <property type="entry name" value="Nucleic acid-binding proteins"/>
    <property type="match status" value="1"/>
</dbReference>
<feature type="binding site" evidence="14">
    <location>
        <position position="311"/>
    </location>
    <ligand>
        <name>NAD(+)</name>
        <dbReference type="ChEBI" id="CHEBI:57540"/>
    </ligand>
</feature>
<dbReference type="NCBIfam" id="NF005932">
    <property type="entry name" value="PRK07956.1"/>
    <property type="match status" value="1"/>
</dbReference>
<dbReference type="Proteomes" id="UP000019402">
    <property type="component" value="Unassembled WGS sequence"/>
</dbReference>
<feature type="binding site" evidence="14">
    <location>
        <position position="408"/>
    </location>
    <ligand>
        <name>Zn(2+)</name>
        <dbReference type="ChEBI" id="CHEBI:29105"/>
    </ligand>
</feature>
<keyword evidence="10 14" id="KW-0520">NAD</keyword>
<accession>W7Y7V7</accession>
<dbReference type="SUPFAM" id="SSF56091">
    <property type="entry name" value="DNA ligase/mRNA capping enzyme, catalytic domain"/>
    <property type="match status" value="1"/>
</dbReference>
<dbReference type="NCBIfam" id="TIGR00575">
    <property type="entry name" value="dnlj"/>
    <property type="match status" value="1"/>
</dbReference>
<dbReference type="InterPro" id="IPR036420">
    <property type="entry name" value="BRCT_dom_sf"/>
</dbReference>
<dbReference type="FunFam" id="3.30.470.30:FF:000001">
    <property type="entry name" value="DNA ligase"/>
    <property type="match status" value="1"/>
</dbReference>
<dbReference type="Gene3D" id="3.40.50.10190">
    <property type="entry name" value="BRCT domain"/>
    <property type="match status" value="1"/>
</dbReference>
<dbReference type="GO" id="GO:0006281">
    <property type="term" value="P:DNA repair"/>
    <property type="evidence" value="ECO:0007669"/>
    <property type="project" value="UniProtKB-KW"/>
</dbReference>
<feature type="domain" description="BRCT" evidence="15">
    <location>
        <begin position="599"/>
        <end position="678"/>
    </location>
</feature>
<feature type="binding site" evidence="14">
    <location>
        <position position="429"/>
    </location>
    <ligand>
        <name>Zn(2+)</name>
        <dbReference type="ChEBI" id="CHEBI:29105"/>
    </ligand>
</feature>
<dbReference type="SUPFAM" id="SSF47781">
    <property type="entry name" value="RuvA domain 2-like"/>
    <property type="match status" value="1"/>
</dbReference>
<dbReference type="EMBL" id="BAMD01000042">
    <property type="protein sequence ID" value="GAF04317.1"/>
    <property type="molecule type" value="Genomic_DNA"/>
</dbReference>
<feature type="binding site" evidence="14">
    <location>
        <position position="172"/>
    </location>
    <ligand>
        <name>NAD(+)</name>
        <dbReference type="ChEBI" id="CHEBI:57540"/>
    </ligand>
</feature>
<dbReference type="InterPro" id="IPR013839">
    <property type="entry name" value="DNAligase_adenylation"/>
</dbReference>
<dbReference type="CDD" id="cd00114">
    <property type="entry name" value="LIGANc"/>
    <property type="match status" value="1"/>
</dbReference>
<dbReference type="Gene3D" id="1.10.150.20">
    <property type="entry name" value="5' to 3' exonuclease, C-terminal subdomain"/>
    <property type="match status" value="2"/>
</dbReference>
<keyword evidence="5 14" id="KW-0235">DNA replication</keyword>
<sequence>MMNENIQQEIQSLREQLNQHNHQYYVLNQPSISDYAYDQMMHTLIKLEKEHPEYMDTNSPSLRVGSDISNDFQQITHKYPMLSLGNTYNEGEIADFHQRVSKAIGGNIEYVCELKYDGTAIGLTYENGQLTHAVTRGDGEKGDDVTANVKTIKSIPLQLKGDYPAHFEIRGEIFIPNAEFQKINELRDIEGEAPFANARNAAAGSLKMKKSSDVARRGLDCYLYYMIGEQLPTTIHSHNLEKARTWGFKIPEHYKICHSLEEINEFIAHWNKERHQLPFEIDGIVIKVNDINLQNELGYTAKSPRWAISYKFQAEEACTQLLSVDYQVGRSGKITPVANLEPVQLAGTTVKRASLHNADIIQQLDLHESDMVYVEKGGEIIPKITGVDESARPPLSSKIHFITKCPECGTMLIRPEGEAAHFCPNDKTCPPQLKGKIEHFVSRKALNIDSFGEQVVDLLFEKGLVREVSDIYQLSYDQLNGLSRISSDDPQKKTFSFQEKSTQNLLNGIAKSKEVPFPNVLFGLGIKHVGATVAKTLTKKFHTIDRLANATLEELTEVDDIGPKVAQSVITYFANSENRAMITRLKDAGLQLQGEAQNENLGKFTGLSFVVSGTFTQFSRDELKNKIEQHGGKNLSGVSAKTSYLVAGEKTGPAKLAKAQKLGVKIISESDFIDLLEN</sequence>
<dbReference type="Pfam" id="PF22745">
    <property type="entry name" value="Nlig-Ia"/>
    <property type="match status" value="1"/>
</dbReference>
<gene>
    <name evidence="14" type="primary">ligA</name>
    <name evidence="16" type="ORF">JCM21142_73018</name>
</gene>
<feature type="binding site" evidence="14">
    <location>
        <position position="287"/>
    </location>
    <ligand>
        <name>NAD(+)</name>
        <dbReference type="ChEBI" id="CHEBI:57540"/>
    </ligand>
</feature>
<dbReference type="PROSITE" id="PS01056">
    <property type="entry name" value="DNA_LIGASE_N2"/>
    <property type="match status" value="1"/>
</dbReference>
<keyword evidence="9 14" id="KW-0460">Magnesium</keyword>
<feature type="binding site" evidence="14">
    <location>
        <position position="136"/>
    </location>
    <ligand>
        <name>NAD(+)</name>
        <dbReference type="ChEBI" id="CHEBI:57540"/>
    </ligand>
</feature>
<dbReference type="InterPro" id="IPR004150">
    <property type="entry name" value="NAD_DNA_ligase_OB"/>
</dbReference>
<keyword evidence="7 14" id="KW-0227">DNA damage</keyword>
<dbReference type="SUPFAM" id="SSF52113">
    <property type="entry name" value="BRCT domain"/>
    <property type="match status" value="1"/>
</dbReference>
<feature type="active site" description="N6-AMP-lysine intermediate" evidence="14">
    <location>
        <position position="115"/>
    </location>
</feature>
<evidence type="ECO:0000256" key="8">
    <source>
        <dbReference type="ARBA" id="ARBA00022833"/>
    </source>
</evidence>
<dbReference type="eggNOG" id="COG0272">
    <property type="taxonomic scope" value="Bacteria"/>
</dbReference>
<evidence type="ECO:0000259" key="15">
    <source>
        <dbReference type="PROSITE" id="PS50172"/>
    </source>
</evidence>
<dbReference type="InterPro" id="IPR041663">
    <property type="entry name" value="DisA/LigA_HHH"/>
</dbReference>
<evidence type="ECO:0000313" key="16">
    <source>
        <dbReference type="EMBL" id="GAF04317.1"/>
    </source>
</evidence>
<keyword evidence="4 14" id="KW-0436">Ligase</keyword>
<dbReference type="HAMAP" id="MF_01588">
    <property type="entry name" value="DNA_ligase_A"/>
    <property type="match status" value="1"/>
</dbReference>
<dbReference type="InterPro" id="IPR001679">
    <property type="entry name" value="DNA_ligase"/>
</dbReference>
<comment type="catalytic activity">
    <reaction evidence="12 14">
        <text>NAD(+) + (deoxyribonucleotide)n-3'-hydroxyl + 5'-phospho-(deoxyribonucleotide)m = (deoxyribonucleotide)n+m + AMP + beta-nicotinamide D-nucleotide.</text>
        <dbReference type="EC" id="6.5.1.2"/>
    </reaction>
</comment>
<dbReference type="Pfam" id="PF01653">
    <property type="entry name" value="DNA_ligase_aden"/>
    <property type="match status" value="1"/>
</dbReference>
<dbReference type="FunFam" id="2.40.50.140:FF:000012">
    <property type="entry name" value="DNA ligase"/>
    <property type="match status" value="1"/>
</dbReference>
<dbReference type="SMART" id="SM00532">
    <property type="entry name" value="LIGANc"/>
    <property type="match status" value="1"/>
</dbReference>
<dbReference type="PANTHER" id="PTHR23389">
    <property type="entry name" value="CHROMOSOME TRANSMISSION FIDELITY FACTOR 18"/>
    <property type="match status" value="1"/>
</dbReference>
<evidence type="ECO:0000256" key="7">
    <source>
        <dbReference type="ARBA" id="ARBA00022763"/>
    </source>
</evidence>
<dbReference type="Gene3D" id="3.30.470.30">
    <property type="entry name" value="DNA ligase/mRNA capping enzyme"/>
    <property type="match status" value="1"/>
</dbReference>
<feature type="binding site" evidence="14">
    <location>
        <position position="423"/>
    </location>
    <ligand>
        <name>Zn(2+)</name>
        <dbReference type="ChEBI" id="CHEBI:29105"/>
    </ligand>
</feature>
<dbReference type="InterPro" id="IPR010994">
    <property type="entry name" value="RuvA_2-like"/>
</dbReference>
<dbReference type="GO" id="GO:0006260">
    <property type="term" value="P:DNA replication"/>
    <property type="evidence" value="ECO:0007669"/>
    <property type="project" value="UniProtKB-KW"/>
</dbReference>
<comment type="caution">
    <text evidence="16">The sequence shown here is derived from an EMBL/GenBank/DDBJ whole genome shotgun (WGS) entry which is preliminary data.</text>
</comment>
<dbReference type="GO" id="GO:0046872">
    <property type="term" value="F:metal ion binding"/>
    <property type="evidence" value="ECO:0007669"/>
    <property type="project" value="UniProtKB-KW"/>
</dbReference>
<evidence type="ECO:0000256" key="12">
    <source>
        <dbReference type="ARBA" id="ARBA00034005"/>
    </source>
</evidence>
<dbReference type="InterPro" id="IPR012340">
    <property type="entry name" value="NA-bd_OB-fold"/>
</dbReference>
<dbReference type="Gene3D" id="2.40.50.140">
    <property type="entry name" value="Nucleic acid-binding proteins"/>
    <property type="match status" value="1"/>
</dbReference>
<keyword evidence="6 14" id="KW-0479">Metal-binding</keyword>
<dbReference type="EC" id="6.5.1.2" evidence="2 14"/>
<dbReference type="InterPro" id="IPR033136">
    <property type="entry name" value="DNA_ligase_CS"/>
</dbReference>
<dbReference type="GO" id="GO:0005829">
    <property type="term" value="C:cytosol"/>
    <property type="evidence" value="ECO:0007669"/>
    <property type="project" value="TreeGrafter"/>
</dbReference>
<keyword evidence="11 14" id="KW-0234">DNA repair</keyword>
<dbReference type="SMART" id="SM00292">
    <property type="entry name" value="BRCT"/>
    <property type="match status" value="1"/>
</dbReference>
<dbReference type="Gene3D" id="1.10.287.610">
    <property type="entry name" value="Helix hairpin bin"/>
    <property type="match status" value="1"/>
</dbReference>
<feature type="binding site" evidence="14">
    <location>
        <begin position="83"/>
        <end position="84"/>
    </location>
    <ligand>
        <name>NAD(+)</name>
        <dbReference type="ChEBI" id="CHEBI:57540"/>
    </ligand>
</feature>
<comment type="cofactor">
    <cofactor evidence="14">
        <name>Mg(2+)</name>
        <dbReference type="ChEBI" id="CHEBI:18420"/>
    </cofactor>
    <cofactor evidence="14">
        <name>Mn(2+)</name>
        <dbReference type="ChEBI" id="CHEBI:29035"/>
    </cofactor>
</comment>
<evidence type="ECO:0000256" key="6">
    <source>
        <dbReference type="ARBA" id="ARBA00022723"/>
    </source>
</evidence>
<dbReference type="FunFam" id="1.10.150.20:FF:000006">
    <property type="entry name" value="DNA ligase"/>
    <property type="match status" value="1"/>
</dbReference>
<dbReference type="PROSITE" id="PS50172">
    <property type="entry name" value="BRCT"/>
    <property type="match status" value="1"/>
</dbReference>
<dbReference type="CDD" id="cd17748">
    <property type="entry name" value="BRCT_DNA_ligase_like"/>
    <property type="match status" value="1"/>
</dbReference>
<keyword evidence="14" id="KW-0464">Manganese</keyword>
<dbReference type="PANTHER" id="PTHR23389:SF9">
    <property type="entry name" value="DNA LIGASE"/>
    <property type="match status" value="1"/>
</dbReference>
<dbReference type="FunFam" id="1.10.287.610:FF:000002">
    <property type="entry name" value="DNA ligase"/>
    <property type="match status" value="1"/>
</dbReference>
<evidence type="ECO:0000256" key="1">
    <source>
        <dbReference type="ARBA" id="ARBA00004067"/>
    </source>
</evidence>
<comment type="function">
    <text evidence="1 14">DNA ligase that catalyzes the formation of phosphodiester linkages between 5'-phosphoryl and 3'-hydroxyl groups in double-stranded DNA using NAD as a coenzyme and as the energy source for the reaction. It is essential for DNA replication and repair of damaged DNA.</text>
</comment>
<feature type="binding site" evidence="14">
    <location>
        <begin position="34"/>
        <end position="38"/>
    </location>
    <ligand>
        <name>NAD(+)</name>
        <dbReference type="ChEBI" id="CHEBI:57540"/>
    </ligand>
</feature>
<evidence type="ECO:0000256" key="4">
    <source>
        <dbReference type="ARBA" id="ARBA00022598"/>
    </source>
</evidence>
<evidence type="ECO:0000256" key="13">
    <source>
        <dbReference type="ARBA" id="ARBA00060881"/>
    </source>
</evidence>
<evidence type="ECO:0000256" key="3">
    <source>
        <dbReference type="ARBA" id="ARBA00013308"/>
    </source>
</evidence>